<keyword evidence="4" id="KW-1185">Reference proteome</keyword>
<dbReference type="Proteomes" id="UP000585507">
    <property type="component" value="Unassembled WGS sequence"/>
</dbReference>
<dbReference type="AlphaFoldDB" id="A0A7W8UCZ9"/>
<comment type="caution">
    <text evidence="3">The sequence shown here is derived from an EMBL/GenBank/DDBJ whole genome shotgun (WGS) entry which is preliminary data.</text>
</comment>
<name>A0A7W8UCZ9_9HYPH</name>
<evidence type="ECO:0000313" key="3">
    <source>
        <dbReference type="EMBL" id="MBB5537058.1"/>
    </source>
</evidence>
<gene>
    <name evidence="3" type="ORF">GGD55_003773</name>
</gene>
<feature type="compositionally biased region" description="Polar residues" evidence="1">
    <location>
        <begin position="51"/>
        <end position="74"/>
    </location>
</feature>
<dbReference type="RefSeq" id="WP_154663349.1">
    <property type="nucleotide sequence ID" value="NZ_JACHBK010000008.1"/>
</dbReference>
<proteinExistence type="predicted"/>
<protein>
    <submittedName>
        <fullName evidence="3">Uncharacterized protein</fullName>
    </submittedName>
</protein>
<feature type="chain" id="PRO_5031334862" evidence="2">
    <location>
        <begin position="28"/>
        <end position="74"/>
    </location>
</feature>
<evidence type="ECO:0000256" key="1">
    <source>
        <dbReference type="SAM" id="MobiDB-lite"/>
    </source>
</evidence>
<evidence type="ECO:0000256" key="2">
    <source>
        <dbReference type="SAM" id="SignalP"/>
    </source>
</evidence>
<keyword evidence="2" id="KW-0732">Signal</keyword>
<accession>A0A7W8UCZ9</accession>
<dbReference type="EMBL" id="JACHBK010000008">
    <property type="protein sequence ID" value="MBB5537058.1"/>
    <property type="molecule type" value="Genomic_DNA"/>
</dbReference>
<feature type="signal peptide" evidence="2">
    <location>
        <begin position="1"/>
        <end position="27"/>
    </location>
</feature>
<organism evidence="3 4">
    <name type="scientific">Rhizobium giardinii</name>
    <dbReference type="NCBI Taxonomy" id="56731"/>
    <lineage>
        <taxon>Bacteria</taxon>
        <taxon>Pseudomonadati</taxon>
        <taxon>Pseudomonadota</taxon>
        <taxon>Alphaproteobacteria</taxon>
        <taxon>Hyphomicrobiales</taxon>
        <taxon>Rhizobiaceae</taxon>
        <taxon>Rhizobium/Agrobacterium group</taxon>
        <taxon>Rhizobium</taxon>
    </lineage>
</organism>
<feature type="region of interest" description="Disordered" evidence="1">
    <location>
        <begin position="34"/>
        <end position="74"/>
    </location>
</feature>
<sequence length="74" mass="7575">MTSRKLMQSVALSIAMLFAGASVVAYAGDYCPPETTAKGNNGWGQEKNKGTTDGTNAGSDNGATADTKTASTER</sequence>
<reference evidence="3 4" key="1">
    <citation type="submission" date="2020-08" db="EMBL/GenBank/DDBJ databases">
        <title>Genomic Encyclopedia of Type Strains, Phase IV (KMG-V): Genome sequencing to study the core and pangenomes of soil and plant-associated prokaryotes.</title>
        <authorList>
            <person name="Whitman W."/>
        </authorList>
    </citation>
    <scope>NUCLEOTIDE SEQUENCE [LARGE SCALE GENOMIC DNA]</scope>
    <source>
        <strain evidence="3 4">SEMIA 4084</strain>
    </source>
</reference>
<evidence type="ECO:0000313" key="4">
    <source>
        <dbReference type="Proteomes" id="UP000585507"/>
    </source>
</evidence>